<dbReference type="EMBL" id="JAQJAN010000019">
    <property type="protein sequence ID" value="KAJ5709008.1"/>
    <property type="molecule type" value="Genomic_DNA"/>
</dbReference>
<dbReference type="PANTHER" id="PTHR43142">
    <property type="entry name" value="CARBOXYLIC ESTER HYDROLASE"/>
    <property type="match status" value="1"/>
</dbReference>
<dbReference type="PANTHER" id="PTHR43142:SF5">
    <property type="entry name" value="CARBOXYLIC ESTER HYDROLASE"/>
    <property type="match status" value="1"/>
</dbReference>
<reference evidence="2" key="1">
    <citation type="journal article" date="2023" name="IMA Fungus">
        <title>Comparative genomic study of the Penicillium genus elucidates a diverse pangenome and 15 lateral gene transfer events.</title>
        <authorList>
            <person name="Petersen C."/>
            <person name="Sorensen T."/>
            <person name="Nielsen M.R."/>
            <person name="Sondergaard T.E."/>
            <person name="Sorensen J.L."/>
            <person name="Fitzpatrick D.A."/>
            <person name="Frisvad J.C."/>
            <person name="Nielsen K.L."/>
        </authorList>
    </citation>
    <scope>NUCLEOTIDE SEQUENCE</scope>
    <source>
        <strain evidence="2">IBT 17514</strain>
    </source>
</reference>
<feature type="domain" description="Carboxylesterase type B" evidence="1">
    <location>
        <begin position="23"/>
        <end position="478"/>
    </location>
</feature>
<protein>
    <recommendedName>
        <fullName evidence="1">Carboxylesterase type B domain-containing protein</fullName>
    </recommendedName>
</protein>
<dbReference type="Gene3D" id="3.40.50.1820">
    <property type="entry name" value="alpha/beta hydrolase"/>
    <property type="match status" value="1"/>
</dbReference>
<reference evidence="2" key="2">
    <citation type="submission" date="2023-01" db="EMBL/GenBank/DDBJ databases">
        <authorList>
            <person name="Petersen C."/>
        </authorList>
    </citation>
    <scope>NUCLEOTIDE SEQUENCE</scope>
    <source>
        <strain evidence="2">IBT 17514</strain>
    </source>
</reference>
<dbReference type="GO" id="GO:0017000">
    <property type="term" value="P:antibiotic biosynthetic process"/>
    <property type="evidence" value="ECO:0007669"/>
    <property type="project" value="UniProtKB-ARBA"/>
</dbReference>
<accession>A0AAD6HCM3</accession>
<name>A0AAD6HCM3_9EURO</name>
<sequence>MADIQIVRINASSLGAEIVGELDNDHNIALFRGIPYATVNKRWTHSVTRHTLESTYDATQFGPRCNQGNGMVLVTGGTNDPTPGDDEFQCLNLNVAVPKEALNTDSEPLPVMVWIHGGGFAYGANSVARYRPQAFMSNAKKSNTPIILVQMNYRLGPLGFSASEDLATETEENGQPNGNYGLVDQRNALEWVNSHIADFKGDPNNITVFGVSAGSASIHAHLLAGHSLFDRAIMMSGAAPSLFPVRAELFEEQWQGLCSRAGATGSTPAARLDYLRSLNVSDILKNSSSAVMGPAGDGIYIPKSWKFEDNVSNSRCKSIILGDTNIEALIFDGLLRKLSQEKLHQLVAERFAGSKGKELCHHFGFSQGQSDEQYRDAFRLLLGTLMFQYPNIAIAEAARQSDAWKNDVFLYHWEEPSPFPGPTQGVSYHGLCALLLHLNELESCPPPTQEVSLEAARSWAAFAHGQKPWEAYPASGKFMRFGPEGKTGLSAFAEDHTRVYGFLEWMKENYDEVKQFVREDLMYNLENDSS</sequence>
<dbReference type="Proteomes" id="UP001215712">
    <property type="component" value="Unassembled WGS sequence"/>
</dbReference>
<evidence type="ECO:0000259" key="1">
    <source>
        <dbReference type="Pfam" id="PF00135"/>
    </source>
</evidence>
<dbReference type="InterPro" id="IPR029058">
    <property type="entry name" value="AB_hydrolase_fold"/>
</dbReference>
<proteinExistence type="predicted"/>
<dbReference type="GO" id="GO:0072330">
    <property type="term" value="P:monocarboxylic acid biosynthetic process"/>
    <property type="evidence" value="ECO:0007669"/>
    <property type="project" value="UniProtKB-ARBA"/>
</dbReference>
<dbReference type="AlphaFoldDB" id="A0AAD6HCM3"/>
<organism evidence="2 3">
    <name type="scientific">Penicillium malachiteum</name>
    <dbReference type="NCBI Taxonomy" id="1324776"/>
    <lineage>
        <taxon>Eukaryota</taxon>
        <taxon>Fungi</taxon>
        <taxon>Dikarya</taxon>
        <taxon>Ascomycota</taxon>
        <taxon>Pezizomycotina</taxon>
        <taxon>Eurotiomycetes</taxon>
        <taxon>Eurotiomycetidae</taxon>
        <taxon>Eurotiales</taxon>
        <taxon>Aspergillaceae</taxon>
        <taxon>Penicillium</taxon>
    </lineage>
</organism>
<dbReference type="InterPro" id="IPR002018">
    <property type="entry name" value="CarbesteraseB"/>
</dbReference>
<dbReference type="SUPFAM" id="SSF53474">
    <property type="entry name" value="alpha/beta-Hydrolases"/>
    <property type="match status" value="1"/>
</dbReference>
<comment type="caution">
    <text evidence="2">The sequence shown here is derived from an EMBL/GenBank/DDBJ whole genome shotgun (WGS) entry which is preliminary data.</text>
</comment>
<evidence type="ECO:0000313" key="2">
    <source>
        <dbReference type="EMBL" id="KAJ5709008.1"/>
    </source>
</evidence>
<gene>
    <name evidence="2" type="ORF">N7493_010342</name>
</gene>
<keyword evidence="3" id="KW-1185">Reference proteome</keyword>
<evidence type="ECO:0000313" key="3">
    <source>
        <dbReference type="Proteomes" id="UP001215712"/>
    </source>
</evidence>
<dbReference type="Pfam" id="PF00135">
    <property type="entry name" value="COesterase"/>
    <property type="match status" value="1"/>
</dbReference>